<dbReference type="Pfam" id="PF03321">
    <property type="entry name" value="GH3"/>
    <property type="match status" value="1"/>
</dbReference>
<dbReference type="PANTHER" id="PTHR31901:SF9">
    <property type="entry name" value="GH3 DOMAIN-CONTAINING PROTEIN"/>
    <property type="match status" value="1"/>
</dbReference>
<evidence type="ECO:0000259" key="3">
    <source>
        <dbReference type="Pfam" id="PF23572"/>
    </source>
</evidence>
<dbReference type="Proteomes" id="UP000009080">
    <property type="component" value="Chromosome"/>
</dbReference>
<dbReference type="STRING" id="377629.TERTU_4395"/>
<organism evidence="4 5">
    <name type="scientific">Teredinibacter turnerae (strain ATCC 39867 / T7901)</name>
    <dbReference type="NCBI Taxonomy" id="377629"/>
    <lineage>
        <taxon>Bacteria</taxon>
        <taxon>Pseudomonadati</taxon>
        <taxon>Pseudomonadota</taxon>
        <taxon>Gammaproteobacteria</taxon>
        <taxon>Cellvibrionales</taxon>
        <taxon>Cellvibrionaceae</taxon>
        <taxon>Teredinibacter</taxon>
    </lineage>
</organism>
<reference evidence="4 5" key="1">
    <citation type="journal article" date="2009" name="PLoS ONE">
        <title>The complete genome of Teredinibacter turnerae T7901: an intracellular endosymbiont of marine wood-boring bivalves (shipworms).</title>
        <authorList>
            <person name="Yang J.C."/>
            <person name="Madupu R."/>
            <person name="Durkin A.S."/>
            <person name="Ekborg N.A."/>
            <person name="Pedamallu C.S."/>
            <person name="Hostetler J.B."/>
            <person name="Radune D."/>
            <person name="Toms B.S."/>
            <person name="Henrissat B."/>
            <person name="Coutinho P.M."/>
            <person name="Schwarz S."/>
            <person name="Field L."/>
            <person name="Trindade-Silva A.E."/>
            <person name="Soares C.A.G."/>
            <person name="Elshahawi S."/>
            <person name="Hanora A."/>
            <person name="Schmidt E.W."/>
            <person name="Haygood M.G."/>
            <person name="Posfai J."/>
            <person name="Benner J."/>
            <person name="Madinger C."/>
            <person name="Nove J."/>
            <person name="Anton B."/>
            <person name="Chaudhary K."/>
            <person name="Foster J."/>
            <person name="Holman A."/>
            <person name="Kumar S."/>
            <person name="Lessard P.A."/>
            <person name="Luyten Y.A."/>
            <person name="Slatko B."/>
            <person name="Wood N."/>
            <person name="Wu B."/>
            <person name="Teplitski M."/>
            <person name="Mougous J.D."/>
            <person name="Ward N."/>
            <person name="Eisen J.A."/>
            <person name="Badger J.H."/>
            <person name="Distel D.L."/>
        </authorList>
    </citation>
    <scope>NUCLEOTIDE SEQUENCE [LARGE SCALE GENOMIC DNA]</scope>
    <source>
        <strain evidence="5">ATCC 39867 / T7901</strain>
    </source>
</reference>
<feature type="domain" description="GH3 C-terminal" evidence="3">
    <location>
        <begin position="505"/>
        <end position="609"/>
    </location>
</feature>
<keyword evidence="1" id="KW-1133">Transmembrane helix</keyword>
<dbReference type="RefSeq" id="WP_015820464.1">
    <property type="nucleotide sequence ID" value="NC_012997.1"/>
</dbReference>
<dbReference type="GO" id="GO:0016881">
    <property type="term" value="F:acid-amino acid ligase activity"/>
    <property type="evidence" value="ECO:0007669"/>
    <property type="project" value="TreeGrafter"/>
</dbReference>
<keyword evidence="5" id="KW-1185">Reference proteome</keyword>
<dbReference type="OrthoDB" id="614636at2"/>
<dbReference type="InterPro" id="IPR055378">
    <property type="entry name" value="GH3_C"/>
</dbReference>
<evidence type="ECO:0000313" key="4">
    <source>
        <dbReference type="EMBL" id="ACR14349.1"/>
    </source>
</evidence>
<keyword evidence="1" id="KW-0472">Membrane</keyword>
<gene>
    <name evidence="4" type="ordered locus">TERTU_4395</name>
</gene>
<dbReference type="InterPro" id="IPR020845">
    <property type="entry name" value="AMP-binding_CS"/>
</dbReference>
<dbReference type="AlphaFoldDB" id="C5BIZ5"/>
<proteinExistence type="predicted"/>
<feature type="domain" description="GH3 middle" evidence="2">
    <location>
        <begin position="416"/>
        <end position="487"/>
    </location>
</feature>
<accession>C5BIZ5</accession>
<evidence type="ECO:0000259" key="2">
    <source>
        <dbReference type="Pfam" id="PF23571"/>
    </source>
</evidence>
<dbReference type="PROSITE" id="PS00455">
    <property type="entry name" value="AMP_BINDING"/>
    <property type="match status" value="1"/>
</dbReference>
<feature type="transmembrane region" description="Helical" evidence="1">
    <location>
        <begin position="34"/>
        <end position="54"/>
    </location>
</feature>
<protein>
    <submittedName>
        <fullName evidence="4">GH3 auxin-responsive promoter family protein</fullName>
    </submittedName>
</protein>
<dbReference type="GO" id="GO:0005737">
    <property type="term" value="C:cytoplasm"/>
    <property type="evidence" value="ECO:0007669"/>
    <property type="project" value="TreeGrafter"/>
</dbReference>
<dbReference type="InterPro" id="IPR055377">
    <property type="entry name" value="GH3_M"/>
</dbReference>
<name>C5BIZ5_TERTT</name>
<evidence type="ECO:0000256" key="1">
    <source>
        <dbReference type="SAM" id="Phobius"/>
    </source>
</evidence>
<dbReference type="HOGENOM" id="CLU_016249_3_2_6"/>
<dbReference type="InterPro" id="IPR004993">
    <property type="entry name" value="GH3"/>
</dbReference>
<dbReference type="PANTHER" id="PTHR31901">
    <property type="entry name" value="GH3 DOMAIN-CONTAINING PROTEIN"/>
    <property type="match status" value="1"/>
</dbReference>
<evidence type="ECO:0000313" key="5">
    <source>
        <dbReference type="Proteomes" id="UP000009080"/>
    </source>
</evidence>
<dbReference type="KEGG" id="ttu:TERTU_4395"/>
<keyword evidence="1" id="KW-0812">Transmembrane</keyword>
<dbReference type="EMBL" id="CP001614">
    <property type="protein sequence ID" value="ACR14349.1"/>
    <property type="molecule type" value="Genomic_DNA"/>
</dbReference>
<dbReference type="eggNOG" id="COG3568">
    <property type="taxonomic scope" value="Bacteria"/>
</dbReference>
<dbReference type="Pfam" id="PF23571">
    <property type="entry name" value="GH3_M"/>
    <property type="match status" value="1"/>
</dbReference>
<sequence>MEKESVLAAGGRMPEPAETQLPKGFSASYIIGRLFNRVGIVVKSTIIALVIFFMEVARLPAAFKKGNASGFFKRYMQATGFVLGGESLMARMMYNSKHPREVQLQLLRRVISDNAETKYGKTHGFDKITSVEKYRNSVPVNGYNDLEPYIDEHLKGGADVLVRGKPCYYATTSGSTGRPKFIPVTRTMEKEAHEGSARLWSYTLYKNEPRAYSGNIIVIVSPAVEGYTEAKVPYGSISGQYIKNLNENIRSKYTIPYELYEVKDYEARYYCMLLLGIADEDTSMLSSTNPSTLSLLAEKGEQFKDAILADIRAGSLAASCNVNDEIRALVNAKLKPNPERADYLKSCYENDPEGMLRPIHYWKKLVVIACWTGGNSKVFLNRMKKWYGDVQIKDLGYLASEIRGSVPLNINSSEGMLTIDENFFEFVKEGTNPHHNDNYLMVDQLEVGERYRLYFTNRGGLYRYDINDIVEVKGFVNGVPTIDFVQKGKGVTNITGEKIYEQQMLGVVEKASRNQNLHVLYFQAQARIEESRYDLFCEFEGDNVTEDQLQSFLGDVEIFMKETNLEYRTKRDSLRLAPFQLHVLGENSFEKFRKWRVANGVREAQIKNVPLSDDISLTEPLEIKKTYALA</sequence>
<dbReference type="Pfam" id="PF23572">
    <property type="entry name" value="GH3_C"/>
    <property type="match status" value="1"/>
</dbReference>